<dbReference type="AlphaFoldDB" id="A0A0M3HX55"/>
<dbReference type="Proteomes" id="UP000036681">
    <property type="component" value="Unplaced"/>
</dbReference>
<keyword evidence="1" id="KW-1185">Reference proteome</keyword>
<name>A0A0M3HX55_ASCLU</name>
<evidence type="ECO:0000313" key="1">
    <source>
        <dbReference type="Proteomes" id="UP000036681"/>
    </source>
</evidence>
<evidence type="ECO:0000313" key="2">
    <source>
        <dbReference type="WBParaSite" id="ALUE_0000784701-mRNA-1"/>
    </source>
</evidence>
<dbReference type="WBParaSite" id="ALUE_0000784701-mRNA-1">
    <property type="protein sequence ID" value="ALUE_0000784701-mRNA-1"/>
    <property type="gene ID" value="ALUE_0000784701"/>
</dbReference>
<sequence length="247" mass="29074">VESVKVVFLYETLTASSTSNQFRGTQCRTTYTAWTSCLLDGQARMTIRTNCYHQPENIFVNRTASPQVILSTVKERPISSRDENLLREKSPRNRGKQILKNHLEIAQMICCKRKSDRLPRVCIAAKVEVVYSNLRISTKYPPSRYEFPLVTICYIEIEYAHLTVRSRTFDLRLKYIDNIEEVRDRLRFLVLRQRVPHSILRLPFEWEILPTEKPKPSSTHLQKYFDFSVLKNTFLNVKCVKNRNFAH</sequence>
<protein>
    <submittedName>
        <fullName evidence="2">SPATA6 domain-containing protein</fullName>
    </submittedName>
</protein>
<accession>A0A0M3HX55</accession>
<proteinExistence type="predicted"/>
<reference evidence="2" key="1">
    <citation type="submission" date="2017-02" db="UniProtKB">
        <authorList>
            <consortium name="WormBaseParasite"/>
        </authorList>
    </citation>
    <scope>IDENTIFICATION</scope>
</reference>
<organism evidence="1 2">
    <name type="scientific">Ascaris lumbricoides</name>
    <name type="common">Giant roundworm</name>
    <dbReference type="NCBI Taxonomy" id="6252"/>
    <lineage>
        <taxon>Eukaryota</taxon>
        <taxon>Metazoa</taxon>
        <taxon>Ecdysozoa</taxon>
        <taxon>Nematoda</taxon>
        <taxon>Chromadorea</taxon>
        <taxon>Rhabditida</taxon>
        <taxon>Spirurina</taxon>
        <taxon>Ascaridomorpha</taxon>
        <taxon>Ascaridoidea</taxon>
        <taxon>Ascarididae</taxon>
        <taxon>Ascaris</taxon>
    </lineage>
</organism>